<feature type="compositionally biased region" description="Basic and acidic residues" evidence="1">
    <location>
        <begin position="1"/>
        <end position="13"/>
    </location>
</feature>
<dbReference type="Pfam" id="PF12083">
    <property type="entry name" value="DUF3560"/>
    <property type="match status" value="1"/>
</dbReference>
<evidence type="ECO:0000256" key="1">
    <source>
        <dbReference type="SAM" id="MobiDB-lite"/>
    </source>
</evidence>
<feature type="region of interest" description="Disordered" evidence="1">
    <location>
        <begin position="1"/>
        <end position="28"/>
    </location>
</feature>
<evidence type="ECO:0000313" key="3">
    <source>
        <dbReference type="Proteomes" id="UP000516439"/>
    </source>
</evidence>
<name>A0ABX6TQD6_9SPHI</name>
<evidence type="ECO:0000313" key="2">
    <source>
        <dbReference type="EMBL" id="QNR86825.1"/>
    </source>
</evidence>
<reference evidence="2 3" key="1">
    <citation type="submission" date="2020-09" db="EMBL/GenBank/DDBJ databases">
        <title>Pedobacter sp. SW-16 isolated from soil near Yeocheon.</title>
        <authorList>
            <person name="Im H.S."/>
            <person name="Joung Y."/>
            <person name="Lee S.-S."/>
        </authorList>
    </citation>
    <scope>NUCLEOTIDE SEQUENCE [LARGE SCALE GENOMIC DNA]</scope>
    <source>
        <strain evidence="2 3">SW-16</strain>
    </source>
</reference>
<proteinExistence type="predicted"/>
<sequence length="104" mass="12173">MKHDFNERRDRRINYAKTKAAKNEKESDQLYNSAAEMASGIPMGQPILIGHHGEKLDRRYREKIQDTKGRSVKKQKKAVYYTDKAEAIAHAYNFEIIFVFNTHD</sequence>
<accession>A0ABX6TQD6</accession>
<gene>
    <name evidence="2" type="ORF">H9N25_10760</name>
</gene>
<dbReference type="EMBL" id="CP061171">
    <property type="protein sequence ID" value="QNR86825.1"/>
    <property type="molecule type" value="Genomic_DNA"/>
</dbReference>
<keyword evidence="3" id="KW-1185">Reference proteome</keyword>
<dbReference type="RefSeq" id="WP_190328891.1">
    <property type="nucleotide sequence ID" value="NZ_CP061171.1"/>
</dbReference>
<dbReference type="InterPro" id="IPR021944">
    <property type="entry name" value="DUF3560"/>
</dbReference>
<protein>
    <submittedName>
        <fullName evidence="2">DUF3560 domain-containing protein</fullName>
    </submittedName>
</protein>
<dbReference type="Proteomes" id="UP000516439">
    <property type="component" value="Chromosome"/>
</dbReference>
<organism evidence="2 3">
    <name type="scientific">Pedobacter riviphilus</name>
    <dbReference type="NCBI Taxonomy" id="2766984"/>
    <lineage>
        <taxon>Bacteria</taxon>
        <taxon>Pseudomonadati</taxon>
        <taxon>Bacteroidota</taxon>
        <taxon>Sphingobacteriia</taxon>
        <taxon>Sphingobacteriales</taxon>
        <taxon>Sphingobacteriaceae</taxon>
        <taxon>Pedobacter</taxon>
    </lineage>
</organism>